<sequence length="193" mass="22600">MQKIDVNYITAETMKKTTIPILLSLLLLNCTKNEKTFDSLEYSYGGTFSELYSLKFTDNDTVYIYQEWIVKDFGDSISDPKSKTQYYGIINPEEKLKLYNYIEKVNLFKYKSEYYENYLDGSCYAIAIKKDTKSKTIFAHSHETPKEIDSIARWINKIKKNLILKETKKHLIYKTSESVFPPPPPPLIQKNNN</sequence>
<accession>A0A1M7KRM6</accession>
<evidence type="ECO:0000313" key="2">
    <source>
        <dbReference type="Proteomes" id="UP000184028"/>
    </source>
</evidence>
<dbReference type="Proteomes" id="UP000184028">
    <property type="component" value="Unassembled WGS sequence"/>
</dbReference>
<gene>
    <name evidence="1" type="ORF">SAMN05444484_10890</name>
</gene>
<dbReference type="AlphaFoldDB" id="A0A1M7KRM6"/>
<organism evidence="1 2">
    <name type="scientific">Flavobacterium chilense</name>
    <dbReference type="NCBI Taxonomy" id="946677"/>
    <lineage>
        <taxon>Bacteria</taxon>
        <taxon>Pseudomonadati</taxon>
        <taxon>Bacteroidota</taxon>
        <taxon>Flavobacteriia</taxon>
        <taxon>Flavobacteriales</taxon>
        <taxon>Flavobacteriaceae</taxon>
        <taxon>Flavobacterium</taxon>
    </lineage>
</organism>
<evidence type="ECO:0000313" key="1">
    <source>
        <dbReference type="EMBL" id="SHM67830.1"/>
    </source>
</evidence>
<protein>
    <submittedName>
        <fullName evidence="1">Uncharacterized protein</fullName>
    </submittedName>
</protein>
<proteinExistence type="predicted"/>
<dbReference type="STRING" id="946677.SAMN05444484_10890"/>
<dbReference type="EMBL" id="FRBT01000008">
    <property type="protein sequence ID" value="SHM67830.1"/>
    <property type="molecule type" value="Genomic_DNA"/>
</dbReference>
<reference evidence="2" key="1">
    <citation type="submission" date="2016-11" db="EMBL/GenBank/DDBJ databases">
        <authorList>
            <person name="Varghese N."/>
            <person name="Submissions S."/>
        </authorList>
    </citation>
    <scope>NUCLEOTIDE SEQUENCE [LARGE SCALE GENOMIC DNA]</scope>
    <source>
        <strain evidence="2">DSM 24724</strain>
    </source>
</reference>
<name>A0A1M7KRM6_9FLAO</name>
<keyword evidence="2" id="KW-1185">Reference proteome</keyword>